<comment type="caution">
    <text evidence="1">The sequence shown here is derived from an EMBL/GenBank/DDBJ whole genome shotgun (WGS) entry which is preliminary data.</text>
</comment>
<feature type="non-terminal residue" evidence="1">
    <location>
        <position position="48"/>
    </location>
</feature>
<accession>M3GWV5</accession>
<gene>
    <name evidence="1" type="ORF">LEP1GSC151_0367</name>
</gene>
<protein>
    <submittedName>
        <fullName evidence="1">Uncharacterized protein</fullName>
    </submittedName>
</protein>
<dbReference type="AlphaFoldDB" id="M3GWV5"/>
<reference evidence="1 2" key="1">
    <citation type="submission" date="2013-02" db="EMBL/GenBank/DDBJ databases">
        <authorList>
            <person name="Harkins D.M."/>
            <person name="Durkin A.S."/>
            <person name="Brinkac L.M."/>
            <person name="Haft D.H."/>
            <person name="Selengut J.D."/>
            <person name="Sanka R."/>
            <person name="DePew J."/>
            <person name="Purushe J."/>
            <person name="Tulsiani S.M."/>
            <person name="Graham G.C."/>
            <person name="Burns M.-A."/>
            <person name="Dohnt M.F."/>
            <person name="Smythe L.D."/>
            <person name="McKay D.B."/>
            <person name="Craig S.B."/>
            <person name="Vinetz J.M."/>
            <person name="Sutton G.G."/>
            <person name="Nierman W.C."/>
            <person name="Fouts D.E."/>
        </authorList>
    </citation>
    <scope>NUCLEOTIDE SEQUENCE [LARGE SCALE GENOMIC DNA]</scope>
    <source>
        <strain evidence="1 2">LT2186</strain>
    </source>
</reference>
<dbReference type="Proteomes" id="UP000011776">
    <property type="component" value="Unassembled WGS sequence"/>
</dbReference>
<name>M3GWV5_LEPIR</name>
<evidence type="ECO:0000313" key="2">
    <source>
        <dbReference type="Proteomes" id="UP000011776"/>
    </source>
</evidence>
<dbReference type="EMBL" id="AFME02000189">
    <property type="protein sequence ID" value="EMG11173.1"/>
    <property type="molecule type" value="Genomic_DNA"/>
</dbReference>
<evidence type="ECO:0000313" key="1">
    <source>
        <dbReference type="EMBL" id="EMG11173.1"/>
    </source>
</evidence>
<proteinExistence type="predicted"/>
<sequence>MANCNGGGFIIIGIQDQNKEPDPNISQEILDTWEITILTKYLEERLSH</sequence>
<organism evidence="1 2">
    <name type="scientific">Leptospira interrogans serovar Grippotyphosa str. LT2186</name>
    <dbReference type="NCBI Taxonomy" id="1001599"/>
    <lineage>
        <taxon>Bacteria</taxon>
        <taxon>Pseudomonadati</taxon>
        <taxon>Spirochaetota</taxon>
        <taxon>Spirochaetia</taxon>
        <taxon>Leptospirales</taxon>
        <taxon>Leptospiraceae</taxon>
        <taxon>Leptospira</taxon>
    </lineage>
</organism>